<evidence type="ECO:0000259" key="2">
    <source>
        <dbReference type="PROSITE" id="PS51352"/>
    </source>
</evidence>
<dbReference type="CDD" id="cd02969">
    <property type="entry name" value="PRX_like1"/>
    <property type="match status" value="1"/>
</dbReference>
<dbReference type="InterPro" id="IPR013766">
    <property type="entry name" value="Thioredoxin_domain"/>
</dbReference>
<dbReference type="InterPro" id="IPR036249">
    <property type="entry name" value="Thioredoxin-like_sf"/>
</dbReference>
<name>A0A1W1VA27_9BACT</name>
<feature type="chain" id="PRO_5012122256" evidence="1">
    <location>
        <begin position="19"/>
        <end position="205"/>
    </location>
</feature>
<dbReference type="InterPro" id="IPR047262">
    <property type="entry name" value="PRX-like1"/>
</dbReference>
<dbReference type="EMBL" id="FWWW01000053">
    <property type="protein sequence ID" value="SMB90165.1"/>
    <property type="molecule type" value="Genomic_DNA"/>
</dbReference>
<dbReference type="PANTHER" id="PTHR43640">
    <property type="entry name" value="OS07G0260300 PROTEIN"/>
    <property type="match status" value="1"/>
</dbReference>
<dbReference type="GO" id="GO:0016209">
    <property type="term" value="F:antioxidant activity"/>
    <property type="evidence" value="ECO:0007669"/>
    <property type="project" value="InterPro"/>
</dbReference>
<dbReference type="Proteomes" id="UP000192266">
    <property type="component" value="Unassembled WGS sequence"/>
</dbReference>
<proteinExistence type="predicted"/>
<dbReference type="SUPFAM" id="SSF52833">
    <property type="entry name" value="Thioredoxin-like"/>
    <property type="match status" value="1"/>
</dbReference>
<dbReference type="RefSeq" id="WP_084444482.1">
    <property type="nucleotide sequence ID" value="NZ_FWWW01000053.1"/>
</dbReference>
<reference evidence="3 4" key="1">
    <citation type="submission" date="2017-04" db="EMBL/GenBank/DDBJ databases">
        <authorList>
            <person name="Afonso C.L."/>
            <person name="Miller P.J."/>
            <person name="Scott M.A."/>
            <person name="Spackman E."/>
            <person name="Goraichik I."/>
            <person name="Dimitrov K.M."/>
            <person name="Suarez D.L."/>
            <person name="Swayne D.E."/>
        </authorList>
    </citation>
    <scope>NUCLEOTIDE SEQUENCE [LARGE SCALE GENOMIC DNA]</scope>
    <source>
        <strain evidence="3 4">DSM 11622</strain>
    </source>
</reference>
<gene>
    <name evidence="3" type="ORF">SAMN00120144_3290</name>
</gene>
<dbReference type="PANTHER" id="PTHR43640:SF1">
    <property type="entry name" value="THIOREDOXIN-DEPENDENT PEROXIREDOXIN"/>
    <property type="match status" value="1"/>
</dbReference>
<dbReference type="STRING" id="645990.SAMN00120144_3290"/>
<sequence>MKKLTSFFVLCFSFVLLSAFVRPSGGYQVGDTATDFKLKNIDGKLLALADNKAAKGFIVVFTCNTCPYAQAYESRIIDLHNKFAPQGYPVVAINPNDPAVAPGDSFEKMQARASSKKYPFPYLFDETQSVAQAYGATRTPHLYVLTRQGNALKVAYIGAIDDNSEEPTAVKTRYVENALTDIMAGKPAAPNSTKAVGCTIKWKKA</sequence>
<feature type="domain" description="Thioredoxin" evidence="2">
    <location>
        <begin position="27"/>
        <end position="180"/>
    </location>
</feature>
<dbReference type="InterPro" id="IPR000866">
    <property type="entry name" value="AhpC/TSA"/>
</dbReference>
<evidence type="ECO:0000313" key="4">
    <source>
        <dbReference type="Proteomes" id="UP000192266"/>
    </source>
</evidence>
<evidence type="ECO:0000256" key="1">
    <source>
        <dbReference type="SAM" id="SignalP"/>
    </source>
</evidence>
<dbReference type="GO" id="GO:0016491">
    <property type="term" value="F:oxidoreductase activity"/>
    <property type="evidence" value="ECO:0007669"/>
    <property type="project" value="InterPro"/>
</dbReference>
<dbReference type="AlphaFoldDB" id="A0A1W1VA27"/>
<dbReference type="Gene3D" id="3.40.30.10">
    <property type="entry name" value="Glutaredoxin"/>
    <property type="match status" value="1"/>
</dbReference>
<organism evidence="3 4">
    <name type="scientific">Hymenobacter roseosalivarius DSM 11622</name>
    <dbReference type="NCBI Taxonomy" id="645990"/>
    <lineage>
        <taxon>Bacteria</taxon>
        <taxon>Pseudomonadati</taxon>
        <taxon>Bacteroidota</taxon>
        <taxon>Cytophagia</taxon>
        <taxon>Cytophagales</taxon>
        <taxon>Hymenobacteraceae</taxon>
        <taxon>Hymenobacter</taxon>
    </lineage>
</organism>
<feature type="signal peptide" evidence="1">
    <location>
        <begin position="1"/>
        <end position="18"/>
    </location>
</feature>
<keyword evidence="4" id="KW-1185">Reference proteome</keyword>
<keyword evidence="1" id="KW-0732">Signal</keyword>
<dbReference type="Pfam" id="PF00578">
    <property type="entry name" value="AhpC-TSA"/>
    <property type="match status" value="1"/>
</dbReference>
<protein>
    <submittedName>
        <fullName evidence="3">Alkyl hydroperoxide reductase/ Thiol specific antioxidant/ Mal allergen</fullName>
    </submittedName>
</protein>
<dbReference type="OrthoDB" id="9809746at2"/>
<accession>A0A1W1VA27</accession>
<evidence type="ECO:0000313" key="3">
    <source>
        <dbReference type="EMBL" id="SMB90165.1"/>
    </source>
</evidence>
<dbReference type="PROSITE" id="PS51352">
    <property type="entry name" value="THIOREDOXIN_2"/>
    <property type="match status" value="1"/>
</dbReference>